<accession>A0AAE0N3Q2</accession>
<feature type="region of interest" description="Disordered" evidence="1">
    <location>
        <begin position="187"/>
        <end position="209"/>
    </location>
</feature>
<reference evidence="2" key="2">
    <citation type="submission" date="2023-06" db="EMBL/GenBank/DDBJ databases">
        <authorList>
            <consortium name="Lawrence Berkeley National Laboratory"/>
            <person name="Haridas S."/>
            <person name="Hensen N."/>
            <person name="Bonometti L."/>
            <person name="Westerberg I."/>
            <person name="Brannstrom I.O."/>
            <person name="Guillou S."/>
            <person name="Cros-Aarteil S."/>
            <person name="Calhoun S."/>
            <person name="Kuo A."/>
            <person name="Mondo S."/>
            <person name="Pangilinan J."/>
            <person name="Riley R."/>
            <person name="Labutti K."/>
            <person name="Andreopoulos B."/>
            <person name="Lipzen A."/>
            <person name="Chen C."/>
            <person name="Yanf M."/>
            <person name="Daum C."/>
            <person name="Ng V."/>
            <person name="Clum A."/>
            <person name="Steindorff A."/>
            <person name="Ohm R."/>
            <person name="Martin F."/>
            <person name="Silar P."/>
            <person name="Natvig D."/>
            <person name="Lalanne C."/>
            <person name="Gautier V."/>
            <person name="Ament-Velasquez S.L."/>
            <person name="Kruys A."/>
            <person name="Hutchinson M.I."/>
            <person name="Powell A.J."/>
            <person name="Barry K."/>
            <person name="Miller A.N."/>
            <person name="Grigoriev I.V."/>
            <person name="Debuchy R."/>
            <person name="Gladieux P."/>
            <person name="Thoren M.H."/>
            <person name="Johannesson H."/>
        </authorList>
    </citation>
    <scope>NUCLEOTIDE SEQUENCE</scope>
    <source>
        <strain evidence="2">CBS 958.72</strain>
    </source>
</reference>
<dbReference type="Proteomes" id="UP001287356">
    <property type="component" value="Unassembled WGS sequence"/>
</dbReference>
<proteinExistence type="predicted"/>
<evidence type="ECO:0000256" key="1">
    <source>
        <dbReference type="SAM" id="MobiDB-lite"/>
    </source>
</evidence>
<organism evidence="2 3">
    <name type="scientific">Lasiosphaeria ovina</name>
    <dbReference type="NCBI Taxonomy" id="92902"/>
    <lineage>
        <taxon>Eukaryota</taxon>
        <taxon>Fungi</taxon>
        <taxon>Dikarya</taxon>
        <taxon>Ascomycota</taxon>
        <taxon>Pezizomycotina</taxon>
        <taxon>Sordariomycetes</taxon>
        <taxon>Sordariomycetidae</taxon>
        <taxon>Sordariales</taxon>
        <taxon>Lasiosphaeriaceae</taxon>
        <taxon>Lasiosphaeria</taxon>
    </lineage>
</organism>
<evidence type="ECO:0000313" key="3">
    <source>
        <dbReference type="Proteomes" id="UP001287356"/>
    </source>
</evidence>
<comment type="caution">
    <text evidence="2">The sequence shown here is derived from an EMBL/GenBank/DDBJ whole genome shotgun (WGS) entry which is preliminary data.</text>
</comment>
<name>A0AAE0N3Q2_9PEZI</name>
<keyword evidence="3" id="KW-1185">Reference proteome</keyword>
<reference evidence="2" key="1">
    <citation type="journal article" date="2023" name="Mol. Phylogenet. Evol.">
        <title>Genome-scale phylogeny and comparative genomics of the fungal order Sordariales.</title>
        <authorList>
            <person name="Hensen N."/>
            <person name="Bonometti L."/>
            <person name="Westerberg I."/>
            <person name="Brannstrom I.O."/>
            <person name="Guillou S."/>
            <person name="Cros-Aarteil S."/>
            <person name="Calhoun S."/>
            <person name="Haridas S."/>
            <person name="Kuo A."/>
            <person name="Mondo S."/>
            <person name="Pangilinan J."/>
            <person name="Riley R."/>
            <person name="LaButti K."/>
            <person name="Andreopoulos B."/>
            <person name="Lipzen A."/>
            <person name="Chen C."/>
            <person name="Yan M."/>
            <person name="Daum C."/>
            <person name="Ng V."/>
            <person name="Clum A."/>
            <person name="Steindorff A."/>
            <person name="Ohm R.A."/>
            <person name="Martin F."/>
            <person name="Silar P."/>
            <person name="Natvig D.O."/>
            <person name="Lalanne C."/>
            <person name="Gautier V."/>
            <person name="Ament-Velasquez S.L."/>
            <person name="Kruys A."/>
            <person name="Hutchinson M.I."/>
            <person name="Powell A.J."/>
            <person name="Barry K."/>
            <person name="Miller A.N."/>
            <person name="Grigoriev I.V."/>
            <person name="Debuchy R."/>
            <person name="Gladieux P."/>
            <person name="Hiltunen Thoren M."/>
            <person name="Johannesson H."/>
        </authorList>
    </citation>
    <scope>NUCLEOTIDE SEQUENCE</scope>
    <source>
        <strain evidence="2">CBS 958.72</strain>
    </source>
</reference>
<dbReference type="EMBL" id="JAULSN010000006">
    <property type="protein sequence ID" value="KAK3369105.1"/>
    <property type="molecule type" value="Genomic_DNA"/>
</dbReference>
<feature type="compositionally biased region" description="Basic and acidic residues" evidence="1">
    <location>
        <begin position="195"/>
        <end position="209"/>
    </location>
</feature>
<sequence length="246" mass="26454">MNHANLGRPSVYCLSVLGAAQVCKDFGGSFPRLSFSHNLKKTRNVFDAQRESKHWTQARQAEVAGAMAIMCGPGPAPLACELLQAVEDQTCRGSLTAPSTSLEQTHGLARGFVSRATSALFCNVSCAWPFSSLLGGAKSALMIARPGPCAAHSPPPIQLTALVCFSSQILCMPVSYLPWLRTCPPTVQTTPAHQPRRESRFLGSHGRPEDHAHDMAHTAHIKYAHPHHAERGGLLSRSWSGLACVV</sequence>
<dbReference type="AlphaFoldDB" id="A0AAE0N3Q2"/>
<evidence type="ECO:0000313" key="2">
    <source>
        <dbReference type="EMBL" id="KAK3369105.1"/>
    </source>
</evidence>
<gene>
    <name evidence="2" type="ORF">B0T24DRAFT_353404</name>
</gene>
<protein>
    <submittedName>
        <fullName evidence="2">Uncharacterized protein</fullName>
    </submittedName>
</protein>